<protein>
    <submittedName>
        <fullName evidence="6">Glutamyl-tRNA(Gln) amidotransferase subunit E</fullName>
    </submittedName>
</protein>
<evidence type="ECO:0000259" key="5">
    <source>
        <dbReference type="Pfam" id="PF02934"/>
    </source>
</evidence>
<dbReference type="InterPro" id="IPR006075">
    <property type="entry name" value="Asn/Gln-tRNA_Trfase_suB/E_cat"/>
</dbReference>
<dbReference type="GO" id="GO:0006412">
    <property type="term" value="P:translation"/>
    <property type="evidence" value="ECO:0007669"/>
    <property type="project" value="UniProtKB-KW"/>
</dbReference>
<accession>T1C4K9</accession>
<comment type="caution">
    <text evidence="6">The sequence shown here is derived from an EMBL/GenBank/DDBJ whole genome shotgun (WGS) entry which is preliminary data.</text>
</comment>
<organism evidence="6">
    <name type="scientific">mine drainage metagenome</name>
    <dbReference type="NCBI Taxonomy" id="410659"/>
    <lineage>
        <taxon>unclassified sequences</taxon>
        <taxon>metagenomes</taxon>
        <taxon>ecological metagenomes</taxon>
    </lineage>
</organism>
<dbReference type="EMBL" id="AUZY01004963">
    <property type="protein sequence ID" value="EQD61040.1"/>
    <property type="molecule type" value="Genomic_DNA"/>
</dbReference>
<sequence length="169" mass="18783">MCLEEDSARKLSDGGDQVRYSLGRLGIPLIEITTDPDIVDQDHAIEVARKIGLTAMSTGMTRRDSDSIRQDVNLSMGHGRVEIKGISRISQIKEAIESETERQMMLERVASIVEKRGGFSSSDFHFVDVSEYLWESGSSMISSGIREGKHVYLSRLNNMSGVLKSGDMR</sequence>
<proteinExistence type="predicted"/>
<feature type="non-terminal residue" evidence="6">
    <location>
        <position position="169"/>
    </location>
</feature>
<dbReference type="SUPFAM" id="SSF55931">
    <property type="entry name" value="Glutamine synthetase/guanido kinase"/>
    <property type="match status" value="1"/>
</dbReference>
<dbReference type="PANTHER" id="PTHR11659">
    <property type="entry name" value="GLUTAMYL-TRNA GLN AMIDOTRANSFERASE SUBUNIT B MITOCHONDRIAL AND PROKARYOTIC PET112-RELATED"/>
    <property type="match status" value="1"/>
</dbReference>
<name>T1C4K9_9ZZZZ</name>
<evidence type="ECO:0000256" key="2">
    <source>
        <dbReference type="ARBA" id="ARBA00022741"/>
    </source>
</evidence>
<keyword evidence="3" id="KW-0067">ATP-binding</keyword>
<keyword evidence="2" id="KW-0547">Nucleotide-binding</keyword>
<dbReference type="AlphaFoldDB" id="T1C4K9"/>
<reference evidence="6" key="2">
    <citation type="journal article" date="2014" name="ISME J.">
        <title>Microbial stratification in low pH oxic and suboxic macroscopic growths along an acid mine drainage.</title>
        <authorList>
            <person name="Mendez-Garcia C."/>
            <person name="Mesa V."/>
            <person name="Sprenger R.R."/>
            <person name="Richter M."/>
            <person name="Diez M.S."/>
            <person name="Solano J."/>
            <person name="Bargiela R."/>
            <person name="Golyshina O.V."/>
            <person name="Manteca A."/>
            <person name="Ramos J.L."/>
            <person name="Gallego J.R."/>
            <person name="Llorente I."/>
            <person name="Martins Dos Santos V.A."/>
            <person name="Jensen O.N."/>
            <person name="Pelaez A.I."/>
            <person name="Sanchez J."/>
            <person name="Ferrer M."/>
        </authorList>
    </citation>
    <scope>NUCLEOTIDE SEQUENCE</scope>
</reference>
<dbReference type="Pfam" id="PF02934">
    <property type="entry name" value="GatB_N"/>
    <property type="match status" value="1"/>
</dbReference>
<dbReference type="GO" id="GO:0016740">
    <property type="term" value="F:transferase activity"/>
    <property type="evidence" value="ECO:0007669"/>
    <property type="project" value="UniProtKB-KW"/>
</dbReference>
<dbReference type="GO" id="GO:0050567">
    <property type="term" value="F:glutaminyl-tRNA synthase (glutamine-hydrolyzing) activity"/>
    <property type="evidence" value="ECO:0007669"/>
    <property type="project" value="TreeGrafter"/>
</dbReference>
<dbReference type="InterPro" id="IPR014746">
    <property type="entry name" value="Gln_synth/guanido_kin_cat_dom"/>
</dbReference>
<feature type="domain" description="Aspartyl/Glutamyl-tRNA(Gln) amidotransferase subunit B/E catalytic" evidence="5">
    <location>
        <begin position="1"/>
        <end position="106"/>
    </location>
</feature>
<gene>
    <name evidence="6" type="ORF">B1B_07757</name>
</gene>
<dbReference type="GO" id="GO:0005524">
    <property type="term" value="F:ATP binding"/>
    <property type="evidence" value="ECO:0007669"/>
    <property type="project" value="UniProtKB-KW"/>
</dbReference>
<keyword evidence="1" id="KW-0436">Ligase</keyword>
<reference evidence="6" key="1">
    <citation type="submission" date="2013-08" db="EMBL/GenBank/DDBJ databases">
        <authorList>
            <person name="Mendez C."/>
            <person name="Richter M."/>
            <person name="Ferrer M."/>
            <person name="Sanchez J."/>
        </authorList>
    </citation>
    <scope>NUCLEOTIDE SEQUENCE</scope>
</reference>
<evidence type="ECO:0000256" key="3">
    <source>
        <dbReference type="ARBA" id="ARBA00022840"/>
    </source>
</evidence>
<dbReference type="GO" id="GO:0070681">
    <property type="term" value="P:glutaminyl-tRNAGln biosynthesis via transamidation"/>
    <property type="evidence" value="ECO:0007669"/>
    <property type="project" value="TreeGrafter"/>
</dbReference>
<keyword evidence="4" id="KW-0648">Protein biosynthesis</keyword>
<evidence type="ECO:0000256" key="1">
    <source>
        <dbReference type="ARBA" id="ARBA00022598"/>
    </source>
</evidence>
<keyword evidence="6" id="KW-0808">Transferase</keyword>
<dbReference type="InterPro" id="IPR017959">
    <property type="entry name" value="Asn/Gln-tRNA_amidoTrfase_suB/E"/>
</dbReference>
<dbReference type="PANTHER" id="PTHR11659:SF2">
    <property type="entry name" value="GLUTAMYL-TRNA(GLN) AMIDOTRANSFERASE SUBUNIT E"/>
    <property type="match status" value="1"/>
</dbReference>
<evidence type="ECO:0000256" key="4">
    <source>
        <dbReference type="ARBA" id="ARBA00022917"/>
    </source>
</evidence>
<evidence type="ECO:0000313" key="6">
    <source>
        <dbReference type="EMBL" id="EQD61040.1"/>
    </source>
</evidence>